<reference evidence="5" key="1">
    <citation type="journal article" date="2015" name="Science">
        <title>Six enzymes from mayapple that complete the biosynthetic pathway to the etoposide aglycone.</title>
        <authorList>
            <person name="Lau W."/>
            <person name="Sattely E.S."/>
        </authorList>
    </citation>
    <scope>NUCLEOTIDE SEQUENCE</scope>
</reference>
<comment type="similarity">
    <text evidence="3">Belongs to the cytochrome P450 family.</text>
</comment>
<evidence type="ECO:0000256" key="4">
    <source>
        <dbReference type="SAM" id="Phobius"/>
    </source>
</evidence>
<evidence type="ECO:0000256" key="1">
    <source>
        <dbReference type="ARBA" id="ARBA00004928"/>
    </source>
</evidence>
<feature type="binding site" description="axial binding residue" evidence="2">
    <location>
        <position position="471"/>
    </location>
    <ligand>
        <name>heme</name>
        <dbReference type="ChEBI" id="CHEBI:30413"/>
    </ligand>
    <ligandPart>
        <name>Fe</name>
        <dbReference type="ChEBI" id="CHEBI:18248"/>
    </ligandPart>
</feature>
<proteinExistence type="evidence at transcript level"/>
<keyword evidence="4" id="KW-1133">Transmembrane helix</keyword>
<dbReference type="PRINTS" id="PR00385">
    <property type="entry name" value="P450"/>
</dbReference>
<dbReference type="PRINTS" id="PR00463">
    <property type="entry name" value="EP450I"/>
</dbReference>
<evidence type="ECO:0000256" key="2">
    <source>
        <dbReference type="PIRSR" id="PIRSR602401-1"/>
    </source>
</evidence>
<dbReference type="Gene3D" id="1.10.630.10">
    <property type="entry name" value="Cytochrome P450"/>
    <property type="match status" value="1"/>
</dbReference>
<keyword evidence="2 3" id="KW-0349">Heme</keyword>
<keyword evidence="2 3" id="KW-0408">Iron</keyword>
<dbReference type="GO" id="GO:0004497">
    <property type="term" value="F:monooxygenase activity"/>
    <property type="evidence" value="ECO:0007669"/>
    <property type="project" value="UniProtKB-KW"/>
</dbReference>
<dbReference type="GO" id="GO:0016705">
    <property type="term" value="F:oxidoreductase activity, acting on paired donors, with incorporation or reduction of molecular oxygen"/>
    <property type="evidence" value="ECO:0007669"/>
    <property type="project" value="InterPro"/>
</dbReference>
<comment type="cofactor">
    <cofactor evidence="2">
        <name>heme</name>
        <dbReference type="ChEBI" id="CHEBI:30413"/>
    </cofactor>
</comment>
<dbReference type="GO" id="GO:0020037">
    <property type="term" value="F:heme binding"/>
    <property type="evidence" value="ECO:0007669"/>
    <property type="project" value="InterPro"/>
</dbReference>
<dbReference type="PROSITE" id="PS00086">
    <property type="entry name" value="CYTOCHROME_P450"/>
    <property type="match status" value="1"/>
</dbReference>
<dbReference type="PANTHER" id="PTHR47951">
    <property type="entry name" value="OS08G0547900 PROTEIN"/>
    <property type="match status" value="1"/>
</dbReference>
<dbReference type="InterPro" id="IPR001128">
    <property type="entry name" value="Cyt_P450"/>
</dbReference>
<dbReference type="PANTHER" id="PTHR47951:SF3">
    <property type="entry name" value="CYTOCHROME P450, FAMILY 706, SUBFAMILY A, POLYPEPTIDE 4"/>
    <property type="match status" value="1"/>
</dbReference>
<dbReference type="InterPro" id="IPR017972">
    <property type="entry name" value="Cyt_P450_CS"/>
</dbReference>
<evidence type="ECO:0000256" key="3">
    <source>
        <dbReference type="RuleBase" id="RU000461"/>
    </source>
</evidence>
<comment type="pathway">
    <text evidence="1">Aromatic compound metabolism; phenylpropanoid biosynthesis.</text>
</comment>
<keyword evidence="4" id="KW-0472">Membrane</keyword>
<dbReference type="CDD" id="cd11073">
    <property type="entry name" value="CYP76-like"/>
    <property type="match status" value="1"/>
</dbReference>
<dbReference type="UniPathway" id="UPA00711"/>
<dbReference type="InterPro" id="IPR002401">
    <property type="entry name" value="Cyt_P450_E_grp-I"/>
</dbReference>
<accession>A0A0N7F295</accession>
<dbReference type="EMBL" id="KT390166">
    <property type="protein sequence ID" value="ALG05128.1"/>
    <property type="molecule type" value="mRNA"/>
</dbReference>
<dbReference type="GO" id="GO:0009699">
    <property type="term" value="P:phenylpropanoid biosynthetic process"/>
    <property type="evidence" value="ECO:0007669"/>
    <property type="project" value="UniProtKB-UniPathway"/>
</dbReference>
<keyword evidence="4" id="KW-0812">Transmembrane</keyword>
<gene>
    <name evidence="5" type="primary">CYP7</name>
</gene>
<feature type="transmembrane region" description="Helical" evidence="4">
    <location>
        <begin position="31"/>
        <end position="50"/>
    </location>
</feature>
<evidence type="ECO:0000313" key="5">
    <source>
        <dbReference type="EMBL" id="ALG05128.1"/>
    </source>
</evidence>
<dbReference type="SUPFAM" id="SSF48264">
    <property type="entry name" value="Cytochrome P450"/>
    <property type="match status" value="1"/>
</dbReference>
<protein>
    <submittedName>
        <fullName evidence="5">Cytochrome P450</fullName>
    </submittedName>
</protein>
<name>A0A0N7F295_SINHE</name>
<dbReference type="Pfam" id="PF00067">
    <property type="entry name" value="p450"/>
    <property type="match status" value="1"/>
</dbReference>
<dbReference type="InterPro" id="IPR036396">
    <property type="entry name" value="Cyt_P450_sf"/>
</dbReference>
<dbReference type="AlphaFoldDB" id="A0A0N7F295"/>
<dbReference type="GO" id="GO:0005506">
    <property type="term" value="F:iron ion binding"/>
    <property type="evidence" value="ECO:0007669"/>
    <property type="project" value="InterPro"/>
</dbReference>
<keyword evidence="3" id="KW-0503">Monooxygenase</keyword>
<sequence length="533" mass="59713">MAETTGFFHLIQSVTDFWSWCWKSSNQKDELGRCLVSLFLVALAISWYLFVIRKSKKGQEAQLPPGPRGLPLVGSLPFLDSELHTYFAKLAQTYGPIYKLQLGGKVGVVVSSPSLAKEVLKDHDTTFANRDMPAVGGTIAYGGKDIVWTPYGPEWRMLRKVCVREMLGNASLDAVYSLRHGEIRRMVGDLHDKNGSPINVGDQMFLTILNVITSMLWGGTVKGDEGTGLGVEFQKVVGEITELLGKPNISDFYPGLARFDLQGLQKKIRVSLLKFDRIFDSVIQQRLKIDGKESTESKDFLQILLQLKDQKDTNPPFTMIHIKALLMDMVVGGTDTTSNTVEWAMAELMNKPETLKKVQDELDVVVGKDSIVEESHLPKLQYLHAVMKEVLRLHPALPLMVPHCPSSSCTIGGYMVPKGARLFVNVWAIHRDPSVWEDPLKFDPDRFSSGKRDFSGNDFNYFPFGSGRRICAGIPMAERMFMYELATLLHSFNWKLPEGEKLDLKEKFGIVMKKATPLIAIPTPRLSDPALYA</sequence>
<keyword evidence="2 3" id="KW-0479">Metal-binding</keyword>
<organism evidence="5">
    <name type="scientific">Sinopodophyllum hexandrum</name>
    <name type="common">Himalayan may apple</name>
    <name type="synonym">Podophyllum hexandrum</name>
    <dbReference type="NCBI Taxonomy" id="93608"/>
    <lineage>
        <taxon>Eukaryota</taxon>
        <taxon>Viridiplantae</taxon>
        <taxon>Streptophyta</taxon>
        <taxon>Embryophyta</taxon>
        <taxon>Tracheophyta</taxon>
        <taxon>Spermatophyta</taxon>
        <taxon>Magnoliopsida</taxon>
        <taxon>Ranunculales</taxon>
        <taxon>Berberidaceae</taxon>
        <taxon>Podophylloideae</taxon>
        <taxon>Podophylleae</taxon>
        <taxon>Sinopodophyllum</taxon>
    </lineage>
</organism>
<dbReference type="FunFam" id="1.10.630.10:FF:000067">
    <property type="entry name" value="Cytochrome P450 - like protein"/>
    <property type="match status" value="1"/>
</dbReference>
<keyword evidence="3" id="KW-0560">Oxidoreductase</keyword>